<feature type="region of interest" description="Disordered" evidence="1">
    <location>
        <begin position="712"/>
        <end position="761"/>
    </location>
</feature>
<feature type="region of interest" description="Disordered" evidence="1">
    <location>
        <begin position="97"/>
        <end position="648"/>
    </location>
</feature>
<name>A0A1A6ADD4_9TREE</name>
<proteinExistence type="predicted"/>
<feature type="compositionally biased region" description="Acidic residues" evidence="1">
    <location>
        <begin position="374"/>
        <end position="383"/>
    </location>
</feature>
<feature type="compositionally biased region" description="Polar residues" evidence="1">
    <location>
        <begin position="717"/>
        <end position="730"/>
    </location>
</feature>
<sequence length="1390" mass="152527">MPPQPEVQSQEFTQQPSIDILPVPPIPFEPPLSAVEEEEDSLEILNSDFELNHTPLGTTDGSSLEETGDSGLKWTQTQLNQNARLQVEPNGVREIPQVEEESNIQHMSARVISPPPVVHPKETREAEKRSDESEDGVITSPDVPGSLIQPRKATHASSPKSSALPAPSSPLTEQDELANGSSRQLGVEGGLEETEVDIPHIQTPEQSQPPSTPPVRPLTSTAPTTSSKNGEPGKRLQGVTSYSPSRFTNGLKPDSLKAKSATTSPSKIFASKKAFLNKKRKEPSPDIEESMFGREPHQPKCSDPLDNLRRLQSERLDETKTMGQRPENKKTKTASKEHDHLEDILERRLTENSHSYGEEGTEGVNERRDKTEEQKDEPEDEQEGVNWDKSLPVTSLLSSDDIRQSRTPSPSSAEAHANPSSSPNQVRPHDSPQAIHLNENSRFHRFANSGSTSSQRADQYSGDLFSDMGEEVPDLPESQHTVLFPATQVVPRLPSSTPAADPASGKARSSIALEATQPDDTQIDDLDTPGKGAAASVHTNPSSSPPPPLLSRADSNLSTHSKVSVPSHRQLTRRSRTQDHSSEALPADDGRAPGVVAAPNDEHTARNLSRAPSNLSATSRISVPSHRQLTRRSRGEPDLSPNGEIPRTSVLNNVTAKNPAVILKPNRSEAIIPAAELSPFKRTSPHRVSSEPPMLQETLKNSIESGSSLLNERKSAEQNQHTHITGSTDSLLRFTSPRVPSSPYKRSASSSSPSLQARDHPALPTSLDAMETTQPDVAASIKSDHAELSLQIALPPRISPKRYNGHKKRKRILSSPAPGSESAAESSSTAPDDELDHTFRPPKSTKRPKKETSTTARMTKPANSRKSANPLLLPSKRKPKPIIRSSSPSNPPSDSQSSSSAPEDLEDNTYQPSLFPRPPHLLLEKHRKRVSTSSTSTARKLSTKKGNQSKPNARVARLSPSVSISNVSEPVLPTPETFAVLAAFFHRYYPGEAVWTGKAYNVSFYDGEQKKNVKAESMRQLVLKKGDSLEGVESRLPAKFEVARDWDGHADGVKCITEKGESLGRVSLKDFGISNKVIHSTFQDRLFEDPHSSNAVARRQSLPRSPTKKGGLLYDSPSKVGRMGRSTTPTRPLSEKLKGMLFLLTKSTSEDQAILSLAIRQNGGTTALNWQDLFDRNSPGECGFEKDLDGTPFLILLGEGREGAVITPKVMVALAKGIPCLSARFIEDISDEDVDWRSYLISPGFSNHVEHYMSQVVDTAWGGEEWDSQKAGPIRRPLKGKTVLFILPSAKYESLKRLIPVCAYSMGVEEIHSVPNTKSSEGTIKDPKWDYVLVEEREYRNKEGDLKPLPKWLSAEQDRLCNVHWLKQCLIMGRALPPSLERERVEEKKK</sequence>
<keyword evidence="4" id="KW-1185">Reference proteome</keyword>
<feature type="compositionally biased region" description="Polar residues" evidence="1">
    <location>
        <begin position="55"/>
        <end position="65"/>
    </location>
</feature>
<dbReference type="OrthoDB" id="129353at2759"/>
<accession>A0A1A6ADD4</accession>
<evidence type="ECO:0000256" key="1">
    <source>
        <dbReference type="SAM" id="MobiDB-lite"/>
    </source>
</evidence>
<gene>
    <name evidence="2" type="ORF">I303_02283</name>
    <name evidence="3" type="ORF">I303_101584</name>
</gene>
<evidence type="ECO:0008006" key="5">
    <source>
        <dbReference type="Google" id="ProtNLM"/>
    </source>
</evidence>
<feature type="region of interest" description="Disordered" evidence="1">
    <location>
        <begin position="1"/>
        <end position="69"/>
    </location>
</feature>
<dbReference type="SUPFAM" id="SSF52113">
    <property type="entry name" value="BRCT domain"/>
    <property type="match status" value="1"/>
</dbReference>
<dbReference type="CDD" id="cd17724">
    <property type="entry name" value="BRCT_p53bp1_rpt2"/>
    <property type="match status" value="1"/>
</dbReference>
<reference evidence="3" key="3">
    <citation type="submission" date="2024-02" db="EMBL/GenBank/DDBJ databases">
        <title>Comparative genomics of Cryptococcus and Kwoniella reveals pathogenesis evolution and contrasting modes of karyotype evolution via chromosome fusion or intercentromeric recombination.</title>
        <authorList>
            <person name="Coelho M.A."/>
            <person name="David-Palma M."/>
            <person name="Shea T."/>
            <person name="Bowers K."/>
            <person name="McGinley-Smith S."/>
            <person name="Mohammad A.W."/>
            <person name="Gnirke A."/>
            <person name="Yurkov A.M."/>
            <person name="Nowrousian M."/>
            <person name="Sun S."/>
            <person name="Cuomo C.A."/>
            <person name="Heitman J."/>
        </authorList>
    </citation>
    <scope>NUCLEOTIDE SEQUENCE</scope>
    <source>
        <strain evidence="3">CBS 10117</strain>
    </source>
</reference>
<feature type="compositionally biased region" description="Low complexity" evidence="1">
    <location>
        <begin position="741"/>
        <end position="754"/>
    </location>
</feature>
<protein>
    <recommendedName>
        <fullName evidence="5">BRCT domain-containing protein</fullName>
    </recommendedName>
</protein>
<feature type="region of interest" description="Disordered" evidence="1">
    <location>
        <begin position="798"/>
        <end position="956"/>
    </location>
</feature>
<dbReference type="InterPro" id="IPR036420">
    <property type="entry name" value="BRCT_dom_sf"/>
</dbReference>
<feature type="compositionally biased region" description="Polar residues" evidence="1">
    <location>
        <begin position="606"/>
        <end position="627"/>
    </location>
</feature>
<evidence type="ECO:0000313" key="2">
    <source>
        <dbReference type="EMBL" id="OBR88064.1"/>
    </source>
</evidence>
<feature type="compositionally biased region" description="Polar residues" evidence="1">
    <location>
        <begin position="931"/>
        <end position="951"/>
    </location>
</feature>
<feature type="compositionally biased region" description="Polar residues" evidence="1">
    <location>
        <begin position="1"/>
        <end position="17"/>
    </location>
</feature>
<reference evidence="3" key="2">
    <citation type="submission" date="2013-07" db="EMBL/GenBank/DDBJ databases">
        <authorList>
            <consortium name="The Broad Institute Genome Sequencing Platform"/>
            <person name="Cuomo C."/>
            <person name="Litvintseva A."/>
            <person name="Chen Y."/>
            <person name="Heitman J."/>
            <person name="Sun S."/>
            <person name="Springer D."/>
            <person name="Dromer F."/>
            <person name="Young S.K."/>
            <person name="Zeng Q."/>
            <person name="Gargeya S."/>
            <person name="Fitzgerald M."/>
            <person name="Abouelleil A."/>
            <person name="Alvarado L."/>
            <person name="Berlin A.M."/>
            <person name="Chapman S.B."/>
            <person name="Dewar J."/>
            <person name="Goldberg J."/>
            <person name="Griggs A."/>
            <person name="Gujja S."/>
            <person name="Hansen M."/>
            <person name="Howarth C."/>
            <person name="Imamovic A."/>
            <person name="Larimer J."/>
            <person name="McCowan C."/>
            <person name="Murphy C."/>
            <person name="Pearson M."/>
            <person name="Priest M."/>
            <person name="Roberts A."/>
            <person name="Saif S."/>
            <person name="Shea T."/>
            <person name="Sykes S."/>
            <person name="Wortman J."/>
            <person name="Nusbaum C."/>
            <person name="Birren B."/>
        </authorList>
    </citation>
    <scope>NUCLEOTIDE SEQUENCE</scope>
    <source>
        <strain evidence="3">CBS 10117</strain>
    </source>
</reference>
<feature type="compositionally biased region" description="Low complexity" evidence="1">
    <location>
        <begin position="882"/>
        <end position="900"/>
    </location>
</feature>
<dbReference type="STRING" id="1296121.A0A1A6ADD4"/>
<feature type="compositionally biased region" description="Polar residues" evidence="1">
    <location>
        <begin position="853"/>
        <end position="867"/>
    </location>
</feature>
<dbReference type="RefSeq" id="XP_018265906.1">
    <property type="nucleotide sequence ID" value="XM_018405625.1"/>
</dbReference>
<dbReference type="EMBL" id="KI894028">
    <property type="protein sequence ID" value="OBR88064.1"/>
    <property type="molecule type" value="Genomic_DNA"/>
</dbReference>
<dbReference type="Gene3D" id="3.40.50.10190">
    <property type="entry name" value="BRCT domain"/>
    <property type="match status" value="1"/>
</dbReference>
<feature type="compositionally biased region" description="Low complexity" evidence="1">
    <location>
        <begin position="814"/>
        <end position="830"/>
    </location>
</feature>
<feature type="compositionally biased region" description="Polar residues" evidence="1">
    <location>
        <begin position="238"/>
        <end position="248"/>
    </location>
</feature>
<feature type="compositionally biased region" description="Polar residues" evidence="1">
    <location>
        <begin position="448"/>
        <end position="458"/>
    </location>
</feature>
<feature type="compositionally biased region" description="Basic and acidic residues" evidence="1">
    <location>
        <begin position="364"/>
        <end position="373"/>
    </location>
</feature>
<dbReference type="InterPro" id="IPR047250">
    <property type="entry name" value="BRCT_p53bp1-like_rpt2"/>
</dbReference>
<feature type="compositionally biased region" description="Polar residues" evidence="1">
    <location>
        <begin position="405"/>
        <end position="425"/>
    </location>
</feature>
<dbReference type="EMBL" id="CP144531">
    <property type="protein sequence ID" value="WWC59038.1"/>
    <property type="molecule type" value="Genomic_DNA"/>
</dbReference>
<dbReference type="Proteomes" id="UP000078595">
    <property type="component" value="Chromosome 2"/>
</dbReference>
<feature type="region of interest" description="Disordered" evidence="1">
    <location>
        <begin position="1092"/>
        <end position="1131"/>
    </location>
</feature>
<dbReference type="KEGG" id="kdj:28965982"/>
<feature type="compositionally biased region" description="Basic residues" evidence="1">
    <location>
        <begin position="799"/>
        <end position="812"/>
    </location>
</feature>
<feature type="compositionally biased region" description="Low complexity" evidence="1">
    <location>
        <begin position="156"/>
        <end position="171"/>
    </location>
</feature>
<dbReference type="GeneID" id="28965982"/>
<feature type="compositionally biased region" description="Polar residues" evidence="1">
    <location>
        <begin position="553"/>
        <end position="569"/>
    </location>
</feature>
<feature type="compositionally biased region" description="Polar residues" evidence="1">
    <location>
        <begin position="218"/>
        <end position="229"/>
    </location>
</feature>
<feature type="compositionally biased region" description="Basic and acidic residues" evidence="1">
    <location>
        <begin position="291"/>
        <end position="300"/>
    </location>
</feature>
<evidence type="ECO:0000313" key="4">
    <source>
        <dbReference type="Proteomes" id="UP000078595"/>
    </source>
</evidence>
<dbReference type="VEuPathDB" id="FungiDB:I303_02283"/>
<feature type="compositionally biased region" description="Basic and acidic residues" evidence="1">
    <location>
        <begin position="119"/>
        <end position="131"/>
    </location>
</feature>
<feature type="compositionally biased region" description="Basic and acidic residues" evidence="1">
    <location>
        <begin position="306"/>
        <end position="351"/>
    </location>
</feature>
<reference evidence="2" key="1">
    <citation type="submission" date="2013-07" db="EMBL/GenBank/DDBJ databases">
        <title>The Genome Sequence of Cryptococcus dejecticola CBS10117.</title>
        <authorList>
            <consortium name="The Broad Institute Genome Sequencing Platform"/>
            <person name="Cuomo C."/>
            <person name="Litvintseva A."/>
            <person name="Chen Y."/>
            <person name="Heitman J."/>
            <person name="Sun S."/>
            <person name="Springer D."/>
            <person name="Dromer F."/>
            <person name="Young S.K."/>
            <person name="Zeng Q."/>
            <person name="Gargeya S."/>
            <person name="Fitzgerald M."/>
            <person name="Abouelleil A."/>
            <person name="Alvarado L."/>
            <person name="Berlin A.M."/>
            <person name="Chapman S.B."/>
            <person name="Dewar J."/>
            <person name="Goldberg J."/>
            <person name="Griggs A."/>
            <person name="Gujja S."/>
            <person name="Hansen M."/>
            <person name="Howarth C."/>
            <person name="Imamovic A."/>
            <person name="Larimer J."/>
            <person name="McCowan C."/>
            <person name="Murphy C."/>
            <person name="Pearson M."/>
            <person name="Priest M."/>
            <person name="Roberts A."/>
            <person name="Saif S."/>
            <person name="Shea T."/>
            <person name="Sykes S."/>
            <person name="Wortman J."/>
            <person name="Nusbaum C."/>
            <person name="Birren B."/>
        </authorList>
    </citation>
    <scope>NUCLEOTIDE SEQUENCE [LARGE SCALE GENOMIC DNA]</scope>
    <source>
        <strain evidence="2">CBS 10117</strain>
    </source>
</reference>
<organism evidence="2">
    <name type="scientific">Kwoniella dejecticola CBS 10117</name>
    <dbReference type="NCBI Taxonomy" id="1296121"/>
    <lineage>
        <taxon>Eukaryota</taxon>
        <taxon>Fungi</taxon>
        <taxon>Dikarya</taxon>
        <taxon>Basidiomycota</taxon>
        <taxon>Agaricomycotina</taxon>
        <taxon>Tremellomycetes</taxon>
        <taxon>Tremellales</taxon>
        <taxon>Cryptococcaceae</taxon>
        <taxon>Kwoniella</taxon>
    </lineage>
</organism>
<evidence type="ECO:0000313" key="3">
    <source>
        <dbReference type="EMBL" id="WWC59038.1"/>
    </source>
</evidence>